<name>A0ABP9LA57_9ACTN</name>
<proteinExistence type="predicted"/>
<organism evidence="1 2">
    <name type="scientific">Streptomyces similanensis</name>
    <dbReference type="NCBI Taxonomy" id="1274988"/>
    <lineage>
        <taxon>Bacteria</taxon>
        <taxon>Bacillati</taxon>
        <taxon>Actinomycetota</taxon>
        <taxon>Actinomycetes</taxon>
        <taxon>Kitasatosporales</taxon>
        <taxon>Streptomycetaceae</taxon>
        <taxon>Streptomyces</taxon>
    </lineage>
</organism>
<dbReference type="EMBL" id="BAABKC010000095">
    <property type="protein sequence ID" value="GAA5072128.1"/>
    <property type="molecule type" value="Genomic_DNA"/>
</dbReference>
<comment type="caution">
    <text evidence="1">The sequence shown here is derived from an EMBL/GenBank/DDBJ whole genome shotgun (WGS) entry which is preliminary data.</text>
</comment>
<protein>
    <submittedName>
        <fullName evidence="1">Uncharacterized protein</fullName>
    </submittedName>
</protein>
<reference evidence="2" key="1">
    <citation type="journal article" date="2019" name="Int. J. Syst. Evol. Microbiol.">
        <title>The Global Catalogue of Microorganisms (GCM) 10K type strain sequencing project: providing services to taxonomists for standard genome sequencing and annotation.</title>
        <authorList>
            <consortium name="The Broad Institute Genomics Platform"/>
            <consortium name="The Broad Institute Genome Sequencing Center for Infectious Disease"/>
            <person name="Wu L."/>
            <person name="Ma J."/>
        </authorList>
    </citation>
    <scope>NUCLEOTIDE SEQUENCE [LARGE SCALE GENOMIC DNA]</scope>
    <source>
        <strain evidence="2">JCM 18410</strain>
    </source>
</reference>
<sequence length="163" mass="17597">MNGVDAKPEGVALASVTVRAAAGWFLDQKALPRHGTMRAFEDGFRRTLEGLIPRVEDLAGAMAADEVPARVALAALAEARRRLAEPEAPGLRGEFERVKKIAESVLAACDHHDALTGLRTCLLCDKPIQPGEDWEPFQGGRVLAEGSRPGRVHLLCAARDRQV</sequence>
<dbReference type="InterPro" id="IPR046300">
    <property type="entry name" value="DUF6415"/>
</dbReference>
<evidence type="ECO:0000313" key="2">
    <source>
        <dbReference type="Proteomes" id="UP001500124"/>
    </source>
</evidence>
<keyword evidence="2" id="KW-1185">Reference proteome</keyword>
<dbReference type="Pfam" id="PF19979">
    <property type="entry name" value="DUF6415"/>
    <property type="match status" value="1"/>
</dbReference>
<dbReference type="Proteomes" id="UP001500124">
    <property type="component" value="Unassembled WGS sequence"/>
</dbReference>
<evidence type="ECO:0000313" key="1">
    <source>
        <dbReference type="EMBL" id="GAA5072128.1"/>
    </source>
</evidence>
<accession>A0ABP9LA57</accession>
<gene>
    <name evidence="1" type="ORF">GCM10023336_58660</name>
</gene>